<dbReference type="GO" id="GO:0016811">
    <property type="term" value="F:hydrolase activity, acting on carbon-nitrogen (but not peptide) bonds, in linear amides"/>
    <property type="evidence" value="ECO:0007669"/>
    <property type="project" value="InterPro"/>
</dbReference>
<organism evidence="1">
    <name type="scientific">Zea mays</name>
    <name type="common">Maize</name>
    <dbReference type="NCBI Taxonomy" id="4577"/>
    <lineage>
        <taxon>Eukaryota</taxon>
        <taxon>Viridiplantae</taxon>
        <taxon>Streptophyta</taxon>
        <taxon>Embryophyta</taxon>
        <taxon>Tracheophyta</taxon>
        <taxon>Spermatophyta</taxon>
        <taxon>Magnoliopsida</taxon>
        <taxon>Liliopsida</taxon>
        <taxon>Poales</taxon>
        <taxon>Poaceae</taxon>
        <taxon>PACMAD clade</taxon>
        <taxon>Panicoideae</taxon>
        <taxon>Andropogonodae</taxon>
        <taxon>Andropogoneae</taxon>
        <taxon>Tripsacinae</taxon>
        <taxon>Zea</taxon>
    </lineage>
</organism>
<protein>
    <submittedName>
        <fullName evidence="1">Uncharacterized protein</fullName>
    </submittedName>
</protein>
<dbReference type="EMBL" id="BT055821">
    <property type="protein sequence ID" value="ACL54428.1"/>
    <property type="molecule type" value="mRNA"/>
</dbReference>
<dbReference type="InterPro" id="IPR004304">
    <property type="entry name" value="FmdA_AmdA"/>
</dbReference>
<name>B8A2M9_MAIZE</name>
<accession>B8A2M9</accession>
<evidence type="ECO:0000313" key="1">
    <source>
        <dbReference type="EMBL" id="ACL54428.1"/>
    </source>
</evidence>
<reference evidence="1" key="1">
    <citation type="journal article" date="2009" name="PLoS Genet.">
        <title>Sequencing, mapping, and analysis of 27,455 maize full-length cDNAs.</title>
        <authorList>
            <person name="Soderlund C."/>
            <person name="Descour A."/>
            <person name="Kudrna D."/>
            <person name="Bomhoff M."/>
            <person name="Boyd L."/>
            <person name="Currie J."/>
            <person name="Angelova A."/>
            <person name="Collura K."/>
            <person name="Wissotski M."/>
            <person name="Ashley E."/>
            <person name="Morrow D."/>
            <person name="Fernandes J."/>
            <person name="Walbot V."/>
            <person name="Yu Y."/>
        </authorList>
    </citation>
    <scope>NUCLEOTIDE SEQUENCE</scope>
    <source>
        <strain evidence="1">B73</strain>
    </source>
</reference>
<dbReference type="AlphaFoldDB" id="B8A2M9"/>
<sequence>MVLFLANTTSVDESGKQHFLDASVAYKRVVLNDIEYLARFGYSKEQVGSRVTNDYPLSTIYVEYCLNVGGFI</sequence>
<dbReference type="Pfam" id="PF03069">
    <property type="entry name" value="FmdA_AmdA"/>
    <property type="match status" value="1"/>
</dbReference>
<proteinExistence type="evidence at transcript level"/>